<dbReference type="InterPro" id="IPR007292">
    <property type="entry name" value="Nuclear_fusion_Kar5"/>
</dbReference>
<keyword evidence="11" id="KW-0325">Glycoprotein</keyword>
<evidence type="ECO:0000256" key="3">
    <source>
        <dbReference type="ARBA" id="ARBA00004586"/>
    </source>
</evidence>
<evidence type="ECO:0000256" key="6">
    <source>
        <dbReference type="ARBA" id="ARBA00022692"/>
    </source>
</evidence>
<reference evidence="15" key="2">
    <citation type="submission" date="2024-01" db="EMBL/GenBank/DDBJ databases">
        <title>Comparative genomics of Cryptococcus and Kwoniella reveals pathogenesis evolution and contrasting modes of karyotype evolution via chromosome fusion or intercentromeric recombination.</title>
        <authorList>
            <person name="Coelho M.A."/>
            <person name="David-Palma M."/>
            <person name="Shea T."/>
            <person name="Bowers K."/>
            <person name="McGinley-Smith S."/>
            <person name="Mohammad A.W."/>
            <person name="Gnirke A."/>
            <person name="Yurkov A.M."/>
            <person name="Nowrousian M."/>
            <person name="Sun S."/>
            <person name="Cuomo C.A."/>
            <person name="Heitman J."/>
        </authorList>
    </citation>
    <scope>NUCLEOTIDE SEQUENCE</scope>
    <source>
        <strain evidence="15">CBS 12478</strain>
    </source>
</reference>
<dbReference type="RefSeq" id="XP_065823866.1">
    <property type="nucleotide sequence ID" value="XM_065967794.1"/>
</dbReference>
<dbReference type="EMBL" id="CP144061">
    <property type="protein sequence ID" value="WWD21705.1"/>
    <property type="molecule type" value="Genomic_DNA"/>
</dbReference>
<evidence type="ECO:0000256" key="9">
    <source>
        <dbReference type="ARBA" id="ARBA00022989"/>
    </source>
</evidence>
<evidence type="ECO:0000256" key="11">
    <source>
        <dbReference type="ARBA" id="ARBA00023180"/>
    </source>
</evidence>
<gene>
    <name evidence="15" type="ORF">CI109_106192</name>
</gene>
<evidence type="ECO:0000256" key="14">
    <source>
        <dbReference type="SAM" id="SignalP"/>
    </source>
</evidence>
<keyword evidence="6" id="KW-0812">Transmembrane</keyword>
<dbReference type="GO" id="GO:0048288">
    <property type="term" value="P:nuclear membrane fusion involved in karyogamy"/>
    <property type="evidence" value="ECO:0007669"/>
    <property type="project" value="InterPro"/>
</dbReference>
<evidence type="ECO:0000256" key="8">
    <source>
        <dbReference type="ARBA" id="ARBA00022824"/>
    </source>
</evidence>
<reference evidence="15" key="1">
    <citation type="submission" date="2017-08" db="EMBL/GenBank/DDBJ databases">
        <authorList>
            <person name="Cuomo C."/>
            <person name="Billmyre B."/>
            <person name="Heitman J."/>
        </authorList>
    </citation>
    <scope>NUCLEOTIDE SEQUENCE</scope>
    <source>
        <strain evidence="15">CBS 12478</strain>
    </source>
</reference>
<keyword evidence="8" id="KW-0256">Endoplasmic reticulum</keyword>
<keyword evidence="12" id="KW-0539">Nucleus</keyword>
<evidence type="ECO:0000256" key="1">
    <source>
        <dbReference type="ARBA" id="ARBA00003389"/>
    </source>
</evidence>
<dbReference type="PANTHER" id="PTHR28012:SF1">
    <property type="entry name" value="NUCLEAR FUSION PROTEIN KAR5"/>
    <property type="match status" value="1"/>
</dbReference>
<evidence type="ECO:0000256" key="4">
    <source>
        <dbReference type="ARBA" id="ARBA00010473"/>
    </source>
</evidence>
<dbReference type="GO" id="GO:0031965">
    <property type="term" value="C:nuclear membrane"/>
    <property type="evidence" value="ECO:0007669"/>
    <property type="project" value="UniProtKB-SubCell"/>
</dbReference>
<keyword evidence="7 14" id="KW-0732">Signal</keyword>
<dbReference type="PANTHER" id="PTHR28012">
    <property type="entry name" value="NUCLEAR FUSION PROTEIN KAR5"/>
    <property type="match status" value="1"/>
</dbReference>
<feature type="region of interest" description="Disordered" evidence="13">
    <location>
        <begin position="66"/>
        <end position="99"/>
    </location>
</feature>
<dbReference type="GO" id="GO:0005789">
    <property type="term" value="C:endoplasmic reticulum membrane"/>
    <property type="evidence" value="ECO:0007669"/>
    <property type="project" value="UniProtKB-SubCell"/>
</dbReference>
<evidence type="ECO:0000256" key="2">
    <source>
        <dbReference type="ARBA" id="ARBA00004126"/>
    </source>
</evidence>
<keyword evidence="10" id="KW-0472">Membrane</keyword>
<organism evidence="15 16">
    <name type="scientific">Kwoniella shandongensis</name>
    <dbReference type="NCBI Taxonomy" id="1734106"/>
    <lineage>
        <taxon>Eukaryota</taxon>
        <taxon>Fungi</taxon>
        <taxon>Dikarya</taxon>
        <taxon>Basidiomycota</taxon>
        <taxon>Agaricomycotina</taxon>
        <taxon>Tremellomycetes</taxon>
        <taxon>Tremellales</taxon>
        <taxon>Cryptococcaceae</taxon>
        <taxon>Kwoniella</taxon>
    </lineage>
</organism>
<sequence>MLLTLLLCALAAPHFTHAAVAPLLHEDTVPRSLDLTDAELRRVLGDTSVYRSLSRSHCHSSITSAACLSEPDTQEPSEVDKRGPSESTPSKVRSRRFWSQPTRLEDHQATCLGPQDWSSYNGYLSDATQLCHALNGRRQAEEARQLYTNATMEKIALLQLLKKREQQQAEHELKFMSTFMDREMTQRGLETQLNVFNQIASQLHDAVHTLELGKASLWKVLEDDIQTRMSAAAFSLDTTIRNLGDLWVQERTLYETTSGVHHLVESVSLHLRPDRATKQTRPRFDPVALAALLAILWSRPVIFGSAQFHDHNPEQPAATR</sequence>
<dbReference type="GO" id="GO:0000742">
    <property type="term" value="P:karyogamy involved in conjugation with cellular fusion"/>
    <property type="evidence" value="ECO:0007669"/>
    <property type="project" value="InterPro"/>
</dbReference>
<name>A0AAJ8LQZ3_9TREE</name>
<evidence type="ECO:0000313" key="15">
    <source>
        <dbReference type="EMBL" id="WWD21705.1"/>
    </source>
</evidence>
<comment type="subcellular location">
    <subcellularLocation>
        <location evidence="3">Endoplasmic reticulum membrane</location>
    </subcellularLocation>
    <subcellularLocation>
        <location evidence="2">Nucleus membrane</location>
    </subcellularLocation>
</comment>
<protein>
    <submittedName>
        <fullName evidence="15">Uncharacterized protein</fullName>
    </submittedName>
</protein>
<evidence type="ECO:0000256" key="5">
    <source>
        <dbReference type="ARBA" id="ARBA00022459"/>
    </source>
</evidence>
<keyword evidence="5" id="KW-0415">Karyogamy</keyword>
<feature type="compositionally biased region" description="Polar residues" evidence="13">
    <location>
        <begin position="85"/>
        <end position="99"/>
    </location>
</feature>
<accession>A0AAJ8LQZ3</accession>
<feature type="signal peptide" evidence="14">
    <location>
        <begin position="1"/>
        <end position="18"/>
    </location>
</feature>
<dbReference type="GeneID" id="43589095"/>
<evidence type="ECO:0000313" key="16">
    <source>
        <dbReference type="Proteomes" id="UP000322225"/>
    </source>
</evidence>
<keyword evidence="16" id="KW-1185">Reference proteome</keyword>
<evidence type="ECO:0000256" key="10">
    <source>
        <dbReference type="ARBA" id="ARBA00023136"/>
    </source>
</evidence>
<dbReference type="KEGG" id="ksn:43589095"/>
<proteinExistence type="inferred from homology"/>
<evidence type="ECO:0000256" key="13">
    <source>
        <dbReference type="SAM" id="MobiDB-lite"/>
    </source>
</evidence>
<feature type="chain" id="PRO_5042507503" evidence="14">
    <location>
        <begin position="19"/>
        <end position="320"/>
    </location>
</feature>
<evidence type="ECO:0000256" key="12">
    <source>
        <dbReference type="ARBA" id="ARBA00023242"/>
    </source>
</evidence>
<comment type="function">
    <text evidence="1">Required for nuclear membrane fusion during karyogamy.</text>
</comment>
<comment type="similarity">
    <text evidence="4">Belongs to the KAR5 family.</text>
</comment>
<evidence type="ECO:0000256" key="7">
    <source>
        <dbReference type="ARBA" id="ARBA00022729"/>
    </source>
</evidence>
<dbReference type="AlphaFoldDB" id="A0AAJ8LQZ3"/>
<keyword evidence="9" id="KW-1133">Transmembrane helix</keyword>
<dbReference type="Proteomes" id="UP000322225">
    <property type="component" value="Chromosome 11"/>
</dbReference>